<gene>
    <name evidence="3" type="ORF">K432DRAFT_405676</name>
</gene>
<evidence type="ECO:0000256" key="2">
    <source>
        <dbReference type="SAM" id="Phobius"/>
    </source>
</evidence>
<feature type="transmembrane region" description="Helical" evidence="2">
    <location>
        <begin position="197"/>
        <end position="221"/>
    </location>
</feature>
<evidence type="ECO:0000313" key="3">
    <source>
        <dbReference type="EMBL" id="OCK79359.1"/>
    </source>
</evidence>
<dbReference type="AlphaFoldDB" id="A0A8E2E8V3"/>
<keyword evidence="4" id="KW-1185">Reference proteome</keyword>
<feature type="region of interest" description="Disordered" evidence="1">
    <location>
        <begin position="243"/>
        <end position="306"/>
    </location>
</feature>
<feature type="compositionally biased region" description="Low complexity" evidence="1">
    <location>
        <begin position="169"/>
        <end position="194"/>
    </location>
</feature>
<keyword evidence="2" id="KW-1133">Transmembrane helix</keyword>
<dbReference type="Proteomes" id="UP000250266">
    <property type="component" value="Unassembled WGS sequence"/>
</dbReference>
<reference evidence="3 4" key="1">
    <citation type="journal article" date="2016" name="Nat. Commun.">
        <title>Ectomycorrhizal ecology is imprinted in the genome of the dominant symbiotic fungus Cenococcum geophilum.</title>
        <authorList>
            <consortium name="DOE Joint Genome Institute"/>
            <person name="Peter M."/>
            <person name="Kohler A."/>
            <person name="Ohm R.A."/>
            <person name="Kuo A."/>
            <person name="Krutzmann J."/>
            <person name="Morin E."/>
            <person name="Arend M."/>
            <person name="Barry K.W."/>
            <person name="Binder M."/>
            <person name="Choi C."/>
            <person name="Clum A."/>
            <person name="Copeland A."/>
            <person name="Grisel N."/>
            <person name="Haridas S."/>
            <person name="Kipfer T."/>
            <person name="LaButti K."/>
            <person name="Lindquist E."/>
            <person name="Lipzen A."/>
            <person name="Maire R."/>
            <person name="Meier B."/>
            <person name="Mihaltcheva S."/>
            <person name="Molinier V."/>
            <person name="Murat C."/>
            <person name="Poggeler S."/>
            <person name="Quandt C.A."/>
            <person name="Sperisen C."/>
            <person name="Tritt A."/>
            <person name="Tisserant E."/>
            <person name="Crous P.W."/>
            <person name="Henrissat B."/>
            <person name="Nehls U."/>
            <person name="Egli S."/>
            <person name="Spatafora J.W."/>
            <person name="Grigoriev I.V."/>
            <person name="Martin F.M."/>
        </authorList>
    </citation>
    <scope>NUCLEOTIDE SEQUENCE [LARGE SCALE GENOMIC DNA]</scope>
    <source>
        <strain evidence="3 4">CBS 459.81</strain>
    </source>
</reference>
<feature type="region of interest" description="Disordered" evidence="1">
    <location>
        <begin position="141"/>
        <end position="194"/>
    </location>
</feature>
<accession>A0A8E2E8V3</accession>
<feature type="compositionally biased region" description="Pro residues" evidence="1">
    <location>
        <begin position="268"/>
        <end position="278"/>
    </location>
</feature>
<name>A0A8E2E8V3_9PEZI</name>
<keyword evidence="2" id="KW-0812">Transmembrane</keyword>
<protein>
    <recommendedName>
        <fullName evidence="5">Mid2 domain-containing protein</fullName>
    </recommendedName>
</protein>
<dbReference type="OrthoDB" id="5215637at2759"/>
<organism evidence="3 4">
    <name type="scientific">Lepidopterella palustris CBS 459.81</name>
    <dbReference type="NCBI Taxonomy" id="1314670"/>
    <lineage>
        <taxon>Eukaryota</taxon>
        <taxon>Fungi</taxon>
        <taxon>Dikarya</taxon>
        <taxon>Ascomycota</taxon>
        <taxon>Pezizomycotina</taxon>
        <taxon>Dothideomycetes</taxon>
        <taxon>Pleosporomycetidae</taxon>
        <taxon>Mytilinidiales</taxon>
        <taxon>Argynnaceae</taxon>
        <taxon>Lepidopterella</taxon>
    </lineage>
</organism>
<proteinExistence type="predicted"/>
<dbReference type="EMBL" id="KV745010">
    <property type="protein sequence ID" value="OCK79359.1"/>
    <property type="molecule type" value="Genomic_DNA"/>
</dbReference>
<sequence length="306" mass="32376">MVTKYLTPETPKSTLTAPCSYYPDGSFPQDYTYQACTGDTYSSCCIPSEGDQCMSNGLCFYPGGQYLFRGACTDKTWSAKECFQHCKTGDSASSYDELVSCGGTKYCCSSTGSTCCNDDTKVFDAGSASIINDFASTASGSLPTASPSDVNGGAAPMSTTYTPHKHTSDASSVANTAAASTSTSSPSPPASKSTSHLPIIIGAAAGAILLILAVLIAWFLARRHYKKKASYSGIEQPVNSYPLSSDGFQRLPDKSPRPVETPISHQTPAPPYQPPIYPAPHGAMELESPYQPPKGDQWGRPVYEAP</sequence>
<evidence type="ECO:0000256" key="1">
    <source>
        <dbReference type="SAM" id="MobiDB-lite"/>
    </source>
</evidence>
<keyword evidence="2" id="KW-0472">Membrane</keyword>
<evidence type="ECO:0008006" key="5">
    <source>
        <dbReference type="Google" id="ProtNLM"/>
    </source>
</evidence>
<evidence type="ECO:0000313" key="4">
    <source>
        <dbReference type="Proteomes" id="UP000250266"/>
    </source>
</evidence>